<feature type="compositionally biased region" description="Polar residues" evidence="2">
    <location>
        <begin position="203"/>
        <end position="213"/>
    </location>
</feature>
<dbReference type="EMBL" id="LUTY01001013">
    <property type="protein sequence ID" value="OAD22339.1"/>
    <property type="molecule type" value="Genomic_DNA"/>
</dbReference>
<accession>A0A176S376</accession>
<evidence type="ECO:0000313" key="5">
    <source>
        <dbReference type="Proteomes" id="UP000076962"/>
    </source>
</evidence>
<proteinExistence type="predicted"/>
<dbReference type="Pfam" id="PF00932">
    <property type="entry name" value="LTD"/>
    <property type="match status" value="1"/>
</dbReference>
<feature type="domain" description="LTD" evidence="3">
    <location>
        <begin position="22"/>
        <end position="155"/>
    </location>
</feature>
<feature type="region of interest" description="Disordered" evidence="2">
    <location>
        <begin position="188"/>
        <end position="213"/>
    </location>
</feature>
<name>A0A176S376_9GAMM</name>
<dbReference type="Proteomes" id="UP000076962">
    <property type="component" value="Unassembled WGS sequence"/>
</dbReference>
<protein>
    <submittedName>
        <fullName evidence="4">Phospholipase D/competence protein ComEA helix-hairpin-helix domain protein</fullName>
    </submittedName>
</protein>
<feature type="coiled-coil region" evidence="1">
    <location>
        <begin position="5"/>
        <end position="32"/>
    </location>
</feature>
<dbReference type="SUPFAM" id="SSF74853">
    <property type="entry name" value="Lamin A/C globular tail domain"/>
    <property type="match status" value="1"/>
</dbReference>
<evidence type="ECO:0000256" key="1">
    <source>
        <dbReference type="SAM" id="Coils"/>
    </source>
</evidence>
<dbReference type="Gene3D" id="2.60.40.1260">
    <property type="entry name" value="Lamin Tail domain"/>
    <property type="match status" value="1"/>
</dbReference>
<gene>
    <name evidence="4" type="ORF">THIOM_001863</name>
</gene>
<keyword evidence="5" id="KW-1185">Reference proteome</keyword>
<comment type="caution">
    <text evidence="4">The sequence shown here is derived from an EMBL/GenBank/DDBJ whole genome shotgun (WGS) entry which is preliminary data.</text>
</comment>
<organism evidence="4 5">
    <name type="scientific">Candidatus Thiomargarita nelsonii</name>
    <dbReference type="NCBI Taxonomy" id="1003181"/>
    <lineage>
        <taxon>Bacteria</taxon>
        <taxon>Pseudomonadati</taxon>
        <taxon>Pseudomonadota</taxon>
        <taxon>Gammaproteobacteria</taxon>
        <taxon>Thiotrichales</taxon>
        <taxon>Thiotrichaceae</taxon>
        <taxon>Thiomargarita</taxon>
    </lineage>
</organism>
<dbReference type="PROSITE" id="PS51841">
    <property type="entry name" value="LTD"/>
    <property type="match status" value="1"/>
</dbReference>
<dbReference type="InterPro" id="IPR036415">
    <property type="entry name" value="Lamin_tail_dom_sf"/>
</dbReference>
<dbReference type="InterPro" id="IPR001322">
    <property type="entry name" value="Lamin_tail_dom"/>
</dbReference>
<evidence type="ECO:0000259" key="3">
    <source>
        <dbReference type="PROSITE" id="PS51841"/>
    </source>
</evidence>
<evidence type="ECO:0000313" key="4">
    <source>
        <dbReference type="EMBL" id="OAD22339.1"/>
    </source>
</evidence>
<reference evidence="4 5" key="1">
    <citation type="submission" date="2016-05" db="EMBL/GenBank/DDBJ databases">
        <title>Single-cell genome of chain-forming Candidatus Thiomargarita nelsonii and comparison to other large sulfur-oxidizing bacteria.</title>
        <authorList>
            <person name="Winkel M."/>
            <person name="Salman V."/>
            <person name="Woyke T."/>
            <person name="Schulz-Vogt H."/>
            <person name="Richter M."/>
            <person name="Flood B."/>
            <person name="Bailey J."/>
            <person name="Amann R."/>
            <person name="Mussmann M."/>
        </authorList>
    </citation>
    <scope>NUCLEOTIDE SEQUENCE [LARGE SCALE GENOMIC DNA]</scope>
    <source>
        <strain evidence="4 5">THI036</strain>
    </source>
</reference>
<evidence type="ECO:0000256" key="2">
    <source>
        <dbReference type="SAM" id="MobiDB-lite"/>
    </source>
</evidence>
<keyword evidence="1" id="KW-0175">Coiled coil</keyword>
<sequence>MVQYLNQCQTDKGKLAQQLKQLRTQLASQESNTTIAINEIAWMGTTTHYNDEWIELYNYGNSPINLEGWKLIVYKNEGGWKKWETPLSGQIKGGQFLILRKVDNQKRVSLKRWNGKTFFNGELRNEGIQQKKVSLQLMYKEQVIDQVDRWYAGSTNKNEKPRHYSTMARKKPTVAGNNPSNWCTASGSHYNWQDENKPYDTGTPGTQNTCAEE</sequence>
<dbReference type="AlphaFoldDB" id="A0A176S376"/>